<organism evidence="1 2">
    <name type="scientific">Ancylostoma ceylanicum</name>
    <dbReference type="NCBI Taxonomy" id="53326"/>
    <lineage>
        <taxon>Eukaryota</taxon>
        <taxon>Metazoa</taxon>
        <taxon>Ecdysozoa</taxon>
        <taxon>Nematoda</taxon>
        <taxon>Chromadorea</taxon>
        <taxon>Rhabditida</taxon>
        <taxon>Rhabditina</taxon>
        <taxon>Rhabditomorpha</taxon>
        <taxon>Strongyloidea</taxon>
        <taxon>Ancylostomatidae</taxon>
        <taxon>Ancylostomatinae</taxon>
        <taxon>Ancylostoma</taxon>
    </lineage>
</organism>
<evidence type="ECO:0000313" key="1">
    <source>
        <dbReference type="EMBL" id="EYB86984.1"/>
    </source>
</evidence>
<sequence>MLQLKYLPSIRAQIIYGASNDGVSSAWVEFTTRSAPGRWVPYPWVISMMHASLGDQSRQPQLLKRG</sequence>
<keyword evidence="2" id="KW-1185">Reference proteome</keyword>
<comment type="caution">
    <text evidence="1">The sequence shown here is derived from an EMBL/GenBank/DDBJ whole genome shotgun (WGS) entry which is preliminary data.</text>
</comment>
<proteinExistence type="predicted"/>
<dbReference type="EMBL" id="JARK01001606">
    <property type="protein sequence ID" value="EYB86984.1"/>
    <property type="molecule type" value="Genomic_DNA"/>
</dbReference>
<reference evidence="2" key="1">
    <citation type="journal article" date="2015" name="Nat. Genet.">
        <title>The genome and transcriptome of the zoonotic hookworm Ancylostoma ceylanicum identify infection-specific gene families.</title>
        <authorList>
            <person name="Schwarz E.M."/>
            <person name="Hu Y."/>
            <person name="Antoshechkin I."/>
            <person name="Miller M.M."/>
            <person name="Sternberg P.W."/>
            <person name="Aroian R.V."/>
        </authorList>
    </citation>
    <scope>NUCLEOTIDE SEQUENCE</scope>
    <source>
        <strain evidence="2">HY135</strain>
    </source>
</reference>
<accession>A0A016S9M6</accession>
<dbReference type="AlphaFoldDB" id="A0A016S9M6"/>
<gene>
    <name evidence="1" type="primary">Acey_s0270.g864</name>
    <name evidence="1" type="ORF">Y032_0270g864</name>
</gene>
<protein>
    <submittedName>
        <fullName evidence="1">Uncharacterized protein</fullName>
    </submittedName>
</protein>
<dbReference type="Proteomes" id="UP000024635">
    <property type="component" value="Unassembled WGS sequence"/>
</dbReference>
<evidence type="ECO:0000313" key="2">
    <source>
        <dbReference type="Proteomes" id="UP000024635"/>
    </source>
</evidence>
<name>A0A016S9M6_9BILA</name>